<evidence type="ECO:0000313" key="2">
    <source>
        <dbReference type="EMBL" id="GAB0200249.1"/>
    </source>
</evidence>
<accession>A0ABC9XR96</accession>
<protein>
    <submittedName>
        <fullName evidence="2">Uncharacterized protein</fullName>
    </submittedName>
</protein>
<gene>
    <name evidence="2" type="ORF">GRJ2_002490300</name>
</gene>
<feature type="region of interest" description="Disordered" evidence="1">
    <location>
        <begin position="1"/>
        <end position="81"/>
    </location>
</feature>
<dbReference type="EMBL" id="BAAFJT010000026">
    <property type="protein sequence ID" value="GAB0200249.1"/>
    <property type="molecule type" value="Genomic_DNA"/>
</dbReference>
<evidence type="ECO:0000313" key="3">
    <source>
        <dbReference type="Proteomes" id="UP001623348"/>
    </source>
</evidence>
<name>A0ABC9XR96_GRUJA</name>
<feature type="compositionally biased region" description="Basic and acidic residues" evidence="1">
    <location>
        <begin position="71"/>
        <end position="81"/>
    </location>
</feature>
<keyword evidence="3" id="KW-1185">Reference proteome</keyword>
<organism evidence="2 3">
    <name type="scientific">Grus japonensis</name>
    <name type="common">Japanese crane</name>
    <name type="synonym">Red-crowned crane</name>
    <dbReference type="NCBI Taxonomy" id="30415"/>
    <lineage>
        <taxon>Eukaryota</taxon>
        <taxon>Metazoa</taxon>
        <taxon>Chordata</taxon>
        <taxon>Craniata</taxon>
        <taxon>Vertebrata</taxon>
        <taxon>Euteleostomi</taxon>
        <taxon>Archelosauria</taxon>
        <taxon>Archosauria</taxon>
        <taxon>Dinosauria</taxon>
        <taxon>Saurischia</taxon>
        <taxon>Theropoda</taxon>
        <taxon>Coelurosauria</taxon>
        <taxon>Aves</taxon>
        <taxon>Neognathae</taxon>
        <taxon>Neoaves</taxon>
        <taxon>Gruiformes</taxon>
        <taxon>Gruidae</taxon>
        <taxon>Grus</taxon>
    </lineage>
</organism>
<reference evidence="2 3" key="1">
    <citation type="submission" date="2024-06" db="EMBL/GenBank/DDBJ databases">
        <title>The draft genome of Grus japonensis, version 3.</title>
        <authorList>
            <person name="Nabeshima K."/>
            <person name="Suzuki S."/>
            <person name="Onuma M."/>
        </authorList>
    </citation>
    <scope>NUCLEOTIDE SEQUENCE [LARGE SCALE GENOMIC DNA]</scope>
    <source>
        <strain evidence="2 3">451A</strain>
    </source>
</reference>
<dbReference type="AlphaFoldDB" id="A0ABC9XR96"/>
<evidence type="ECO:0000256" key="1">
    <source>
        <dbReference type="SAM" id="MobiDB-lite"/>
    </source>
</evidence>
<proteinExistence type="predicted"/>
<dbReference type="Proteomes" id="UP001623348">
    <property type="component" value="Unassembled WGS sequence"/>
</dbReference>
<comment type="caution">
    <text evidence="2">The sequence shown here is derived from an EMBL/GenBank/DDBJ whole genome shotgun (WGS) entry which is preliminary data.</text>
</comment>
<sequence>MHTAACRPWLGRSQGSRPGSPWGNSVAGRAEEAEGVRVPPPTHPAPHGWRHAVSPSLEAAPEPQPGVSTQRDAEPQRQRTL</sequence>